<dbReference type="OrthoDB" id="9912013at2"/>
<sequence>MHVDVIDRERGLFRCEHGEFTEFPDAPAPGPLPPVASFSRWSPPGNRLQYDGIEYVVVDHEGRSWTYELEPAISRVPAETIPAFYEQAEMFDVGLLLPDGPIR</sequence>
<organism evidence="1 2">
    <name type="scientific">Tsukamurella pulmonis</name>
    <dbReference type="NCBI Taxonomy" id="47312"/>
    <lineage>
        <taxon>Bacteria</taxon>
        <taxon>Bacillati</taxon>
        <taxon>Actinomycetota</taxon>
        <taxon>Actinomycetes</taxon>
        <taxon>Mycobacteriales</taxon>
        <taxon>Tsukamurellaceae</taxon>
        <taxon>Tsukamurella</taxon>
    </lineage>
</organism>
<dbReference type="AlphaFoldDB" id="A0A1H1ACI7"/>
<proteinExistence type="predicted"/>
<gene>
    <name evidence="1" type="ORF">SAMN04489765_0142</name>
</gene>
<name>A0A1H1ACI7_9ACTN</name>
<evidence type="ECO:0000313" key="1">
    <source>
        <dbReference type="EMBL" id="SDQ36946.1"/>
    </source>
</evidence>
<reference evidence="2" key="1">
    <citation type="submission" date="2016-10" db="EMBL/GenBank/DDBJ databases">
        <authorList>
            <person name="Varghese N."/>
            <person name="Submissions S."/>
        </authorList>
    </citation>
    <scope>NUCLEOTIDE SEQUENCE [LARGE SCALE GENOMIC DNA]</scope>
    <source>
        <strain evidence="2">DSM 44142</strain>
    </source>
</reference>
<dbReference type="Proteomes" id="UP000183053">
    <property type="component" value="Unassembled WGS sequence"/>
</dbReference>
<dbReference type="EMBL" id="FNLF01000002">
    <property type="protein sequence ID" value="SDQ36946.1"/>
    <property type="molecule type" value="Genomic_DNA"/>
</dbReference>
<accession>A0A1H1ACI7</accession>
<dbReference type="STRING" id="47312.SAMN04489765_0142"/>
<evidence type="ECO:0000313" key="2">
    <source>
        <dbReference type="Proteomes" id="UP000183053"/>
    </source>
</evidence>
<keyword evidence="2" id="KW-1185">Reference proteome</keyword>
<dbReference type="RefSeq" id="WP_068563740.1">
    <property type="nucleotide sequence ID" value="NZ_FNLF01000002.1"/>
</dbReference>
<protein>
    <submittedName>
        <fullName evidence="1">Uncharacterized protein</fullName>
    </submittedName>
</protein>